<accession>A0ABQ6VRV1</accession>
<keyword evidence="6 8" id="KW-1133">Transmembrane helix</keyword>
<keyword evidence="10" id="KW-1185">Reference proteome</keyword>
<evidence type="ECO:0000256" key="6">
    <source>
        <dbReference type="ARBA" id="ARBA00022989"/>
    </source>
</evidence>
<feature type="transmembrane region" description="Helical" evidence="8">
    <location>
        <begin position="217"/>
        <end position="239"/>
    </location>
</feature>
<feature type="transmembrane region" description="Helical" evidence="8">
    <location>
        <begin position="81"/>
        <end position="100"/>
    </location>
</feature>
<gene>
    <name evidence="9" type="ORF">D3W54_00220</name>
</gene>
<keyword evidence="4" id="KW-1003">Cell membrane</keyword>
<evidence type="ECO:0000256" key="1">
    <source>
        <dbReference type="ARBA" id="ARBA00004651"/>
    </source>
</evidence>
<evidence type="ECO:0000256" key="5">
    <source>
        <dbReference type="ARBA" id="ARBA00022692"/>
    </source>
</evidence>
<dbReference type="Proteomes" id="UP000427842">
    <property type="component" value="Unassembled WGS sequence"/>
</dbReference>
<feature type="transmembrane region" description="Helical" evidence="8">
    <location>
        <begin position="191"/>
        <end position="210"/>
    </location>
</feature>
<feature type="transmembrane region" description="Helical" evidence="8">
    <location>
        <begin position="130"/>
        <end position="157"/>
    </location>
</feature>
<protein>
    <submittedName>
        <fullName evidence="9">Purine permease</fullName>
    </submittedName>
</protein>
<keyword evidence="5 8" id="KW-0812">Transmembrane</keyword>
<feature type="transmembrane region" description="Helical" evidence="8">
    <location>
        <begin position="431"/>
        <end position="453"/>
    </location>
</feature>
<dbReference type="NCBIfam" id="NF037981">
    <property type="entry name" value="NCS2_1"/>
    <property type="match status" value="1"/>
</dbReference>
<sequence>MVSVSLLKWQAESRSLRRMWRMDDGSMGVEPSVWVCGIDDVPSPLRLFVYALQHVMVLYAGAVAVPLIFATALHFSAADTSILVCASLATSGVATLIQVLGLPHIGSRLPAVQATSFVCLPPLLTIGQNYGLPAAFGAAIAAGLITLVAAPVAGWALRAFTPIVISMVVLSIGLSLIPVSLNWSIAGGSGLGSGSSTAVAVATAVLILLFQRFLPGYLRSAAILAGIAVMALLLGMSGHADWTPLQQAAWVGWIQPFHFGWPSFHLAPVLVMSLTMSVTLVETTGNCLILTKALNIPNSQGRLVNAFRADGLSTMIGGIFCGAPYTTFSQNTGLILLSGVTSRFVVAAAGVLLIMLGACPKLGALISCVPLPVLGGASFFMFGMISVAGIQQMQTVDLRRDGNAITLAIGLGVSLLPVIRPDLFAALPPSVQLFAANGTVLCGVACLIVQFVFRGGDRI</sequence>
<reference evidence="9 10" key="1">
    <citation type="submission" date="2018-09" db="EMBL/GenBank/DDBJ databases">
        <title>Genome sequence and characterization of the bcs clusters for the production of nanocellulose from the low pH resistant strain Komagataeibacter medellinensis ID13488.</title>
        <authorList>
            <person name="Hernandez-Arriaga A.M."/>
            <person name="Del Cerro C."/>
            <person name="Urbina L."/>
            <person name="Eceiza A."/>
            <person name="Retegi A."/>
            <person name="Prieto M.A."/>
        </authorList>
    </citation>
    <scope>NUCLEOTIDE SEQUENCE [LARGE SCALE GENOMIC DNA]</scope>
    <source>
        <strain evidence="9 10">ID13488</strain>
    </source>
</reference>
<feature type="transmembrane region" description="Helical" evidence="8">
    <location>
        <begin position="364"/>
        <end position="390"/>
    </location>
</feature>
<evidence type="ECO:0000256" key="3">
    <source>
        <dbReference type="ARBA" id="ARBA00022448"/>
    </source>
</evidence>
<dbReference type="PANTHER" id="PTHR42810">
    <property type="entry name" value="PURINE PERMEASE C1399.01C-RELATED"/>
    <property type="match status" value="1"/>
</dbReference>
<feature type="transmembrane region" description="Helical" evidence="8">
    <location>
        <begin position="259"/>
        <end position="281"/>
    </location>
</feature>
<evidence type="ECO:0000256" key="2">
    <source>
        <dbReference type="ARBA" id="ARBA00008821"/>
    </source>
</evidence>
<dbReference type="InterPro" id="IPR006043">
    <property type="entry name" value="NCS2"/>
</dbReference>
<feature type="transmembrane region" description="Helical" evidence="8">
    <location>
        <begin position="164"/>
        <end position="185"/>
    </location>
</feature>
<comment type="subcellular location">
    <subcellularLocation>
        <location evidence="1">Cell membrane</location>
        <topology evidence="1">Multi-pass membrane protein</topology>
    </subcellularLocation>
</comment>
<keyword evidence="7 8" id="KW-0472">Membrane</keyword>
<dbReference type="Pfam" id="PF00860">
    <property type="entry name" value="Xan_ur_permease"/>
    <property type="match status" value="1"/>
</dbReference>
<evidence type="ECO:0000313" key="10">
    <source>
        <dbReference type="Proteomes" id="UP000427842"/>
    </source>
</evidence>
<evidence type="ECO:0000256" key="8">
    <source>
        <dbReference type="SAM" id="Phobius"/>
    </source>
</evidence>
<dbReference type="PROSITE" id="PS01116">
    <property type="entry name" value="XANTH_URACIL_PERMASE"/>
    <property type="match status" value="1"/>
</dbReference>
<feature type="transmembrane region" description="Helical" evidence="8">
    <location>
        <begin position="402"/>
        <end position="419"/>
    </location>
</feature>
<evidence type="ECO:0000313" key="9">
    <source>
        <dbReference type="EMBL" id="KAB8122924.1"/>
    </source>
</evidence>
<proteinExistence type="inferred from homology"/>
<comment type="similarity">
    <text evidence="2">Belongs to the nucleobase:cation symporter-2 (NCS2) (TC 2.A.40) family.</text>
</comment>
<dbReference type="InterPro" id="IPR006042">
    <property type="entry name" value="Xan_ur_permease"/>
</dbReference>
<name>A0ABQ6VRV1_9PROT</name>
<evidence type="ECO:0000256" key="7">
    <source>
        <dbReference type="ARBA" id="ARBA00023136"/>
    </source>
</evidence>
<keyword evidence="3" id="KW-0813">Transport</keyword>
<feature type="transmembrane region" description="Helical" evidence="8">
    <location>
        <begin position="334"/>
        <end position="358"/>
    </location>
</feature>
<evidence type="ECO:0000256" key="4">
    <source>
        <dbReference type="ARBA" id="ARBA00022475"/>
    </source>
</evidence>
<dbReference type="EMBL" id="QYAZ01000001">
    <property type="protein sequence ID" value="KAB8122924.1"/>
    <property type="molecule type" value="Genomic_DNA"/>
</dbReference>
<organism evidence="9 10">
    <name type="scientific">Komagataeibacter medellinensis</name>
    <dbReference type="NCBI Taxonomy" id="1177712"/>
    <lineage>
        <taxon>Bacteria</taxon>
        <taxon>Pseudomonadati</taxon>
        <taxon>Pseudomonadota</taxon>
        <taxon>Alphaproteobacteria</taxon>
        <taxon>Acetobacterales</taxon>
        <taxon>Acetobacteraceae</taxon>
        <taxon>Komagataeibacter</taxon>
    </lineage>
</organism>
<feature type="transmembrane region" description="Helical" evidence="8">
    <location>
        <begin position="47"/>
        <end position="69"/>
    </location>
</feature>
<comment type="caution">
    <text evidence="9">The sequence shown here is derived from an EMBL/GenBank/DDBJ whole genome shotgun (WGS) entry which is preliminary data.</text>
</comment>
<dbReference type="PANTHER" id="PTHR42810:SF4">
    <property type="entry name" value="URIC ACID TRANSPORTER UACT"/>
    <property type="match status" value="1"/>
</dbReference>